<dbReference type="PANTHER" id="PTHR44068">
    <property type="entry name" value="ZGC:194242"/>
    <property type="match status" value="1"/>
</dbReference>
<protein>
    <recommendedName>
        <fullName evidence="1">Methyltransferase domain-containing protein</fullName>
    </recommendedName>
</protein>
<dbReference type="Pfam" id="PF13847">
    <property type="entry name" value="Methyltransf_31"/>
    <property type="match status" value="1"/>
</dbReference>
<dbReference type="InterPro" id="IPR050447">
    <property type="entry name" value="Erg6_SMT_methyltransf"/>
</dbReference>
<dbReference type="InterPro" id="IPR029063">
    <property type="entry name" value="SAM-dependent_MTases_sf"/>
</dbReference>
<evidence type="ECO:0000259" key="1">
    <source>
        <dbReference type="Pfam" id="PF13847"/>
    </source>
</evidence>
<proteinExistence type="predicted"/>
<name>A0A7S3JVC8_9STRA</name>
<gene>
    <name evidence="2" type="ORF">ALAG00032_LOCUS4875</name>
</gene>
<accession>A0A7S3JVC8</accession>
<dbReference type="AlphaFoldDB" id="A0A7S3JVC8"/>
<reference evidence="2" key="1">
    <citation type="submission" date="2021-01" db="EMBL/GenBank/DDBJ databases">
        <authorList>
            <person name="Corre E."/>
            <person name="Pelletier E."/>
            <person name="Niang G."/>
            <person name="Scheremetjew M."/>
            <person name="Finn R."/>
            <person name="Kale V."/>
            <person name="Holt S."/>
            <person name="Cochrane G."/>
            <person name="Meng A."/>
            <person name="Brown T."/>
            <person name="Cohen L."/>
        </authorList>
    </citation>
    <scope>NUCLEOTIDE SEQUENCE</scope>
    <source>
        <strain evidence="2">CCMP1510</strain>
    </source>
</reference>
<dbReference type="PANTHER" id="PTHR44068:SF11">
    <property type="entry name" value="GERANYL DIPHOSPHATE 2-C-METHYLTRANSFERASE"/>
    <property type="match status" value="1"/>
</dbReference>
<dbReference type="Gene3D" id="3.40.50.150">
    <property type="entry name" value="Vaccinia Virus protein VP39"/>
    <property type="match status" value="1"/>
</dbReference>
<dbReference type="CDD" id="cd02440">
    <property type="entry name" value="AdoMet_MTases"/>
    <property type="match status" value="1"/>
</dbReference>
<dbReference type="InterPro" id="IPR025714">
    <property type="entry name" value="Methyltranfer_dom"/>
</dbReference>
<organism evidence="2">
    <name type="scientific">Aureoumbra lagunensis</name>
    <dbReference type="NCBI Taxonomy" id="44058"/>
    <lineage>
        <taxon>Eukaryota</taxon>
        <taxon>Sar</taxon>
        <taxon>Stramenopiles</taxon>
        <taxon>Ochrophyta</taxon>
        <taxon>Pelagophyceae</taxon>
        <taxon>Pelagomonadales</taxon>
        <taxon>Aureoumbra</taxon>
    </lineage>
</organism>
<dbReference type="SUPFAM" id="SSF53335">
    <property type="entry name" value="S-adenosyl-L-methionine-dependent methyltransferases"/>
    <property type="match status" value="1"/>
</dbReference>
<sequence>MTTKDTGDFAGKQFNKEEVADKVVEQYSEAHARTFYTYVMGGGGLDIHYGIFKKPSDGVYESSKATNAAIMETMDRTKALTPESVVLDLGSGHGGLSHEIAQKFSCKVVSFNISEEQNNMNKAEAERLGIGHLISVELGNFNVNFPPANMTNTFTHVVSCEVFCHAASKPDLLNGITNILKPGGVLVFTDIMGADGADEKALKDFTDRNATTEMARPTGYLQQLKDAGFIHVSFWDGSYNLEFYFKAMLDVCLTKGEAMMAEGVPKPYLEKWTNALKDRVQIESTKHVFAWGIFSARKPGPVF</sequence>
<feature type="domain" description="Methyltransferase" evidence="1">
    <location>
        <begin position="82"/>
        <end position="199"/>
    </location>
</feature>
<evidence type="ECO:0000313" key="2">
    <source>
        <dbReference type="EMBL" id="CAE0364134.1"/>
    </source>
</evidence>
<dbReference type="EMBL" id="HBIJ01006936">
    <property type="protein sequence ID" value="CAE0364134.1"/>
    <property type="molecule type" value="Transcribed_RNA"/>
</dbReference>